<gene>
    <name evidence="1" type="ORF">E2C01_070869</name>
    <name evidence="2" type="ORF">E2C01_097456</name>
</gene>
<accession>A0A5B7I3D4</accession>
<proteinExistence type="predicted"/>
<keyword evidence="3" id="KW-1185">Reference proteome</keyword>
<evidence type="ECO:0000313" key="3">
    <source>
        <dbReference type="Proteomes" id="UP000324222"/>
    </source>
</evidence>
<protein>
    <submittedName>
        <fullName evidence="1">Uncharacterized protein</fullName>
    </submittedName>
</protein>
<dbReference type="EMBL" id="VSRR010043415">
    <property type="protein sequence ID" value="MPC76456.1"/>
    <property type="molecule type" value="Genomic_DNA"/>
</dbReference>
<sequence>MRRWRGRFTRR</sequence>
<evidence type="ECO:0000313" key="1">
    <source>
        <dbReference type="EMBL" id="MPC76456.1"/>
    </source>
</evidence>
<dbReference type="Proteomes" id="UP000324222">
    <property type="component" value="Unassembled WGS sequence"/>
</dbReference>
<name>A0A5B7I3D4_PORTR</name>
<evidence type="ECO:0000313" key="2">
    <source>
        <dbReference type="EMBL" id="MPD01907.1"/>
    </source>
</evidence>
<dbReference type="EMBL" id="VSRR010129070">
    <property type="protein sequence ID" value="MPD01907.1"/>
    <property type="molecule type" value="Genomic_DNA"/>
</dbReference>
<reference evidence="1 3" key="1">
    <citation type="submission" date="2019-05" db="EMBL/GenBank/DDBJ databases">
        <title>Another draft genome of Portunus trituberculatus and its Hox gene families provides insights of decapod evolution.</title>
        <authorList>
            <person name="Jeong J.-H."/>
            <person name="Song I."/>
            <person name="Kim S."/>
            <person name="Choi T."/>
            <person name="Kim D."/>
            <person name="Ryu S."/>
            <person name="Kim W."/>
        </authorList>
    </citation>
    <scope>NUCLEOTIDE SEQUENCE [LARGE SCALE GENOMIC DNA]</scope>
    <source>
        <tissue evidence="1">Muscle</tissue>
    </source>
</reference>
<organism evidence="1 3">
    <name type="scientific">Portunus trituberculatus</name>
    <name type="common">Swimming crab</name>
    <name type="synonym">Neptunus trituberculatus</name>
    <dbReference type="NCBI Taxonomy" id="210409"/>
    <lineage>
        <taxon>Eukaryota</taxon>
        <taxon>Metazoa</taxon>
        <taxon>Ecdysozoa</taxon>
        <taxon>Arthropoda</taxon>
        <taxon>Crustacea</taxon>
        <taxon>Multicrustacea</taxon>
        <taxon>Malacostraca</taxon>
        <taxon>Eumalacostraca</taxon>
        <taxon>Eucarida</taxon>
        <taxon>Decapoda</taxon>
        <taxon>Pleocyemata</taxon>
        <taxon>Brachyura</taxon>
        <taxon>Eubrachyura</taxon>
        <taxon>Portunoidea</taxon>
        <taxon>Portunidae</taxon>
        <taxon>Portuninae</taxon>
        <taxon>Portunus</taxon>
    </lineage>
</organism>
<comment type="caution">
    <text evidence="1">The sequence shown here is derived from an EMBL/GenBank/DDBJ whole genome shotgun (WGS) entry which is preliminary data.</text>
</comment>